<comment type="caution">
    <text evidence="1">The sequence shown here is derived from an EMBL/GenBank/DDBJ whole genome shotgun (WGS) entry which is preliminary data.</text>
</comment>
<dbReference type="Proteomes" id="UP000827092">
    <property type="component" value="Unassembled WGS sequence"/>
</dbReference>
<gene>
    <name evidence="1" type="ORF">JTE90_001324</name>
</gene>
<sequence>MANCIGIGVSRKKSSPVLRRTPPMFPVPSSYPAHSSSCRVTDRRQRSQYVTHWETETSRYLFRRARKTLFTARPCEYVEKTSGKAAAGEKIVRFLEGGICSKLEGEANFEEAVDRPEGQVAMSATHDSHAPPTLRHVFCSSCPQIGCLRNLNECSCAYDCDATQNLL</sequence>
<proteinExistence type="predicted"/>
<protein>
    <submittedName>
        <fullName evidence="1">Uncharacterized protein</fullName>
    </submittedName>
</protein>
<dbReference type="EMBL" id="JAFNEN010000705">
    <property type="protein sequence ID" value="KAG8178288.1"/>
    <property type="molecule type" value="Genomic_DNA"/>
</dbReference>
<evidence type="ECO:0000313" key="1">
    <source>
        <dbReference type="EMBL" id="KAG8178288.1"/>
    </source>
</evidence>
<name>A0AAV6U2U7_9ARAC</name>
<evidence type="ECO:0000313" key="2">
    <source>
        <dbReference type="Proteomes" id="UP000827092"/>
    </source>
</evidence>
<accession>A0AAV6U2U7</accession>
<organism evidence="1 2">
    <name type="scientific">Oedothorax gibbosus</name>
    <dbReference type="NCBI Taxonomy" id="931172"/>
    <lineage>
        <taxon>Eukaryota</taxon>
        <taxon>Metazoa</taxon>
        <taxon>Ecdysozoa</taxon>
        <taxon>Arthropoda</taxon>
        <taxon>Chelicerata</taxon>
        <taxon>Arachnida</taxon>
        <taxon>Araneae</taxon>
        <taxon>Araneomorphae</taxon>
        <taxon>Entelegynae</taxon>
        <taxon>Araneoidea</taxon>
        <taxon>Linyphiidae</taxon>
        <taxon>Erigoninae</taxon>
        <taxon>Oedothorax</taxon>
    </lineage>
</organism>
<keyword evidence="2" id="KW-1185">Reference proteome</keyword>
<dbReference type="AlphaFoldDB" id="A0AAV6U2U7"/>
<reference evidence="1 2" key="1">
    <citation type="journal article" date="2022" name="Nat. Ecol. Evol.">
        <title>A masculinizing supergene underlies an exaggerated male reproductive morph in a spider.</title>
        <authorList>
            <person name="Hendrickx F."/>
            <person name="De Corte Z."/>
            <person name="Sonet G."/>
            <person name="Van Belleghem S.M."/>
            <person name="Kostlbacher S."/>
            <person name="Vangestel C."/>
        </authorList>
    </citation>
    <scope>NUCLEOTIDE SEQUENCE [LARGE SCALE GENOMIC DNA]</scope>
    <source>
        <strain evidence="1">W744_W776</strain>
    </source>
</reference>